<accession>A0A256L903</accession>
<dbReference type="Proteomes" id="UP000216316">
    <property type="component" value="Unassembled WGS sequence"/>
</dbReference>
<gene>
    <name evidence="1" type="ORF">CBF53_10540</name>
    <name evidence="2" type="ORF">CBF70_10950</name>
</gene>
<sequence length="70" mass="8524">MFSKIAVLMPRQDATNSGRYNESDAIRIMEKYYNIRITEYKWYKDYPVDIWVVLTAYVKYEKKKDKCDVK</sequence>
<comment type="caution">
    <text evidence="2">The sequence shown here is derived from an EMBL/GenBank/DDBJ whole genome shotgun (WGS) entry which is preliminary data.</text>
</comment>
<reference evidence="3 4" key="3">
    <citation type="submission" date="2017-09" db="EMBL/GenBank/DDBJ databases">
        <title>Tripartite evolution among Lactobacillus johnsonii, Lactobacillus taiwanensis, Lactobacillus reuteri and their rodent host.</title>
        <authorList>
            <person name="Wang T."/>
            <person name="Knowles S."/>
            <person name="Cheng C."/>
        </authorList>
    </citation>
    <scope>NUCLEOTIDE SEQUENCE [LARGE SCALE GENOMIC DNA]</scope>
    <source>
        <strain evidence="2 3">609q</strain>
        <strain evidence="1 4">609u</strain>
    </source>
</reference>
<evidence type="ECO:0000313" key="4">
    <source>
        <dbReference type="Proteomes" id="UP000216316"/>
    </source>
</evidence>
<reference evidence="2 3" key="1">
    <citation type="submission" date="2017-04" db="EMBL/GenBank/DDBJ databases">
        <authorList>
            <person name="Afonso C.L."/>
            <person name="Miller P.J."/>
            <person name="Scott M.A."/>
            <person name="Spackman E."/>
            <person name="Goraichik I."/>
            <person name="Dimitrov K.M."/>
            <person name="Suarez D.L."/>
            <person name="Swayne D.E."/>
        </authorList>
    </citation>
    <scope>NUCLEOTIDE SEQUENCE [LARGE SCALE GENOMIC DNA]</scope>
    <source>
        <strain evidence="2 3">609q</strain>
    </source>
</reference>
<proteinExistence type="predicted"/>
<evidence type="ECO:0000313" key="1">
    <source>
        <dbReference type="EMBL" id="OYR86879.1"/>
    </source>
</evidence>
<dbReference type="EMBL" id="NGNX01000063">
    <property type="protein sequence ID" value="OYR89884.1"/>
    <property type="molecule type" value="Genomic_DNA"/>
</dbReference>
<dbReference type="EMBL" id="NGNV01000063">
    <property type="protein sequence ID" value="OYR86879.1"/>
    <property type="molecule type" value="Genomic_DNA"/>
</dbReference>
<dbReference type="Proteomes" id="UP000215828">
    <property type="component" value="Unassembled WGS sequence"/>
</dbReference>
<evidence type="ECO:0000313" key="2">
    <source>
        <dbReference type="EMBL" id="OYR89884.1"/>
    </source>
</evidence>
<dbReference type="AlphaFoldDB" id="A0A256L903"/>
<protein>
    <submittedName>
        <fullName evidence="2">Uncharacterized protein</fullName>
    </submittedName>
</protein>
<keyword evidence="4" id="KW-1185">Reference proteome</keyword>
<reference evidence="1" key="2">
    <citation type="submission" date="2017-05" db="EMBL/GenBank/DDBJ databases">
        <authorList>
            <person name="Lin X.B."/>
            <person name="Stothard P."/>
            <person name="Tasseva G."/>
            <person name="Walter J."/>
        </authorList>
    </citation>
    <scope>NUCLEOTIDE SEQUENCE</scope>
    <source>
        <strain evidence="1">609u</strain>
    </source>
</reference>
<name>A0A256L903_9LACO</name>
<evidence type="ECO:0000313" key="3">
    <source>
        <dbReference type="Proteomes" id="UP000215828"/>
    </source>
</evidence>
<dbReference type="RefSeq" id="WP_094497243.1">
    <property type="nucleotide sequence ID" value="NZ_NGNV01000063.1"/>
</dbReference>
<organism evidence="2 3">
    <name type="scientific">Lactobacillus taiwanensis</name>
    <dbReference type="NCBI Taxonomy" id="508451"/>
    <lineage>
        <taxon>Bacteria</taxon>
        <taxon>Bacillati</taxon>
        <taxon>Bacillota</taxon>
        <taxon>Bacilli</taxon>
        <taxon>Lactobacillales</taxon>
        <taxon>Lactobacillaceae</taxon>
        <taxon>Lactobacillus</taxon>
    </lineage>
</organism>